<dbReference type="STRING" id="1464123.SAMN05444126_14012"/>
<organism evidence="1 2">
    <name type="scientific">Salisediminibacterium halotolerans</name>
    <dbReference type="NCBI Taxonomy" id="517425"/>
    <lineage>
        <taxon>Bacteria</taxon>
        <taxon>Bacillati</taxon>
        <taxon>Bacillota</taxon>
        <taxon>Bacilli</taxon>
        <taxon>Bacillales</taxon>
        <taxon>Bacillaceae</taxon>
        <taxon>Salisediminibacterium</taxon>
    </lineage>
</organism>
<evidence type="ECO:0000313" key="2">
    <source>
        <dbReference type="Proteomes" id="UP000199318"/>
    </source>
</evidence>
<protein>
    <submittedName>
        <fullName evidence="1">Uncharacterized protein</fullName>
    </submittedName>
</protein>
<dbReference type="AlphaFoldDB" id="A0A1H9WPJ2"/>
<proteinExistence type="predicted"/>
<gene>
    <name evidence="1" type="ORF">SAMN05444126_14012</name>
</gene>
<dbReference type="Proteomes" id="UP000199318">
    <property type="component" value="Unassembled WGS sequence"/>
</dbReference>
<comment type="caution">
    <text evidence="1">The sequence shown here is derived from an EMBL/GenBank/DDBJ whole genome shotgun (WGS) entry which is preliminary data.</text>
</comment>
<accession>A0A1H9WPJ2</accession>
<evidence type="ECO:0000313" key="1">
    <source>
        <dbReference type="EMBL" id="SES35343.1"/>
    </source>
</evidence>
<sequence>MQASPAWCSYFYRAIDEIAIRRITAAQNEYVHTMRIEFAKRRYSQCLNLISHE</sequence>
<keyword evidence="2" id="KW-1185">Reference proteome</keyword>
<name>A0A1H9WPJ2_9BACI</name>
<dbReference type="EMBL" id="FOGV01000040">
    <property type="protein sequence ID" value="SES35343.1"/>
    <property type="molecule type" value="Genomic_DNA"/>
</dbReference>
<reference evidence="2" key="1">
    <citation type="submission" date="2016-10" db="EMBL/GenBank/DDBJ databases">
        <authorList>
            <person name="de Groot N.N."/>
        </authorList>
    </citation>
    <scope>NUCLEOTIDE SEQUENCE [LARGE SCALE GENOMIC DNA]</scope>
    <source>
        <strain evidence="2">10nlg</strain>
    </source>
</reference>